<evidence type="ECO:0000256" key="4">
    <source>
        <dbReference type="ARBA" id="ARBA00023033"/>
    </source>
</evidence>
<keyword evidence="3" id="KW-0560">Oxidoreductase</keyword>
<evidence type="ECO:0000313" key="6">
    <source>
        <dbReference type="Proteomes" id="UP000002007"/>
    </source>
</evidence>
<keyword evidence="1" id="KW-0285">Flavoprotein</keyword>
<dbReference type="InterPro" id="IPR036188">
    <property type="entry name" value="FAD/NAD-bd_sf"/>
</dbReference>
<organism evidence="5 6">
    <name type="scientific">Renibacterium salmoninarum (strain ATCC 33209 / DSM 20767 / JCM 11484 / NBRC 15589 / NCIMB 2235)</name>
    <dbReference type="NCBI Taxonomy" id="288705"/>
    <lineage>
        <taxon>Bacteria</taxon>
        <taxon>Bacillati</taxon>
        <taxon>Actinomycetota</taxon>
        <taxon>Actinomycetes</taxon>
        <taxon>Micrococcales</taxon>
        <taxon>Micrococcaceae</taxon>
        <taxon>Renibacterium</taxon>
    </lineage>
</organism>
<dbReference type="AlphaFoldDB" id="A9WLF8"/>
<keyword evidence="2" id="KW-0274">FAD</keyword>
<dbReference type="HOGENOM" id="CLU_141613_0_0_11"/>
<evidence type="ECO:0000256" key="3">
    <source>
        <dbReference type="ARBA" id="ARBA00023002"/>
    </source>
</evidence>
<evidence type="ECO:0000256" key="1">
    <source>
        <dbReference type="ARBA" id="ARBA00022630"/>
    </source>
</evidence>
<sequence>MITIIGAGLGGLTLARVLQRNGAATRIFELEDSPESRSQGGTLDLHADSGQFAISAAGLYEKFAKLARPEGEDWRFLDQDGNVLFEEISDAQLREGAGRPEIDRKALRGLHYRFP</sequence>
<evidence type="ECO:0000256" key="2">
    <source>
        <dbReference type="ARBA" id="ARBA00022827"/>
    </source>
</evidence>
<dbReference type="PANTHER" id="PTHR46972:SF1">
    <property type="entry name" value="FAD DEPENDENT OXIDOREDUCTASE DOMAIN-CONTAINING PROTEIN"/>
    <property type="match status" value="1"/>
</dbReference>
<evidence type="ECO:0000313" key="5">
    <source>
        <dbReference type="EMBL" id="ABY22357.1"/>
    </source>
</evidence>
<dbReference type="GO" id="GO:0004497">
    <property type="term" value="F:monooxygenase activity"/>
    <property type="evidence" value="ECO:0007669"/>
    <property type="project" value="UniProtKB-KW"/>
</dbReference>
<accession>A9WLF8</accession>
<dbReference type="STRING" id="288705.RSal33209_0609"/>
<protein>
    <submittedName>
        <fullName evidence="5">Monoxygenase</fullName>
    </submittedName>
</protein>
<dbReference type="KEGG" id="rsa:RSal33209_0609"/>
<dbReference type="Pfam" id="PF13450">
    <property type="entry name" value="NAD_binding_8"/>
    <property type="match status" value="1"/>
</dbReference>
<dbReference type="RefSeq" id="WP_012244059.1">
    <property type="nucleotide sequence ID" value="NC_010168.1"/>
</dbReference>
<dbReference type="EMBL" id="CP000910">
    <property type="protein sequence ID" value="ABY22357.1"/>
    <property type="molecule type" value="Genomic_DNA"/>
</dbReference>
<dbReference type="Proteomes" id="UP000002007">
    <property type="component" value="Chromosome"/>
</dbReference>
<dbReference type="PANTHER" id="PTHR46972">
    <property type="entry name" value="MONOOXYGENASE ASQM-RELATED"/>
    <property type="match status" value="1"/>
</dbReference>
<name>A9WLF8_RENSM</name>
<keyword evidence="4" id="KW-0503">Monooxygenase</keyword>
<dbReference type="eggNOG" id="COG1233">
    <property type="taxonomic scope" value="Bacteria"/>
</dbReference>
<dbReference type="Gene3D" id="3.50.50.60">
    <property type="entry name" value="FAD/NAD(P)-binding domain"/>
    <property type="match status" value="1"/>
</dbReference>
<dbReference type="SUPFAM" id="SSF51905">
    <property type="entry name" value="FAD/NAD(P)-binding domain"/>
    <property type="match status" value="1"/>
</dbReference>
<keyword evidence="6" id="KW-1185">Reference proteome</keyword>
<reference evidence="6" key="1">
    <citation type="journal article" date="2008" name="J. Bacteriol.">
        <title>Genome sequence of the fish pathogen Renibacterium salmoninarum suggests reductive evolution away from an environmental Arthrobacter ancestor.</title>
        <authorList>
            <person name="Wiens G.D."/>
            <person name="Rockey D.D."/>
            <person name="Wu Z."/>
            <person name="Chang J."/>
            <person name="Levy R."/>
            <person name="Crane S."/>
            <person name="Chen D.S."/>
            <person name="Capri G.R."/>
            <person name="Burnett J.R."/>
            <person name="Sudheesh P.S."/>
            <person name="Schipma M.J."/>
            <person name="Burd H."/>
            <person name="Bhattacharyya A."/>
            <person name="Rhodes L.D."/>
            <person name="Kaul R."/>
            <person name="Strom M.S."/>
        </authorList>
    </citation>
    <scope>NUCLEOTIDE SEQUENCE [LARGE SCALE GENOMIC DNA]</scope>
    <source>
        <strain evidence="6">ATCC 33209 / DSM 20767 / JCM 11484 / NBRC 15589 / NCIMB 2235</strain>
    </source>
</reference>
<proteinExistence type="predicted"/>
<gene>
    <name evidence="5" type="ordered locus">RSal33209_0609</name>
</gene>